<sequence length="87" mass="8917">MIALAGFPKIGGAASDLVGFLPVGIGLMGTALAALLFNNLLKALETAMPSMRILALLAHLGLSPKRNGCTDSIEAGSHPSIPVDLHR</sequence>
<evidence type="ECO:0000313" key="2">
    <source>
        <dbReference type="EMBL" id="ANY79655.1"/>
    </source>
</evidence>
<keyword evidence="1" id="KW-0812">Transmembrane</keyword>
<keyword evidence="1" id="KW-1133">Transmembrane helix</keyword>
<accession>A0A1B2EI47</accession>
<keyword evidence="1" id="KW-0472">Membrane</keyword>
<name>A0A1B2EI47_9HYPH</name>
<dbReference type="EMBL" id="CP016616">
    <property type="protein sequence ID" value="ANY79655.1"/>
    <property type="molecule type" value="Genomic_DNA"/>
</dbReference>
<reference evidence="2" key="1">
    <citation type="submission" date="2016-07" db="EMBL/GenBank/DDBJ databases">
        <title>Microvirga ossetica sp. nov. a new species of rhizobia isolated from root nodules of the legume species Vicia alpestris Steven originated from North Ossetia region in the Caucasus.</title>
        <authorList>
            <person name="Safronova V.I."/>
            <person name="Kuznetsova I.G."/>
            <person name="Sazanova A.L."/>
            <person name="Belimov A."/>
            <person name="Andronov E."/>
            <person name="Osledkin Y.S."/>
            <person name="Onishchuk O.P."/>
            <person name="Kurchak O.N."/>
            <person name="Shaposhnikov A.I."/>
            <person name="Willems A."/>
            <person name="Tikhonovich I.A."/>
        </authorList>
    </citation>
    <scope>NUCLEOTIDE SEQUENCE [LARGE SCALE GENOMIC DNA]</scope>
    <source>
        <strain evidence="2">V5/3M</strain>
    </source>
</reference>
<dbReference type="KEGG" id="moc:BB934_16660"/>
<evidence type="ECO:0000256" key="1">
    <source>
        <dbReference type="SAM" id="Phobius"/>
    </source>
</evidence>
<proteinExistence type="predicted"/>
<organism evidence="2">
    <name type="scientific">Microvirga ossetica</name>
    <dbReference type="NCBI Taxonomy" id="1882682"/>
    <lineage>
        <taxon>Bacteria</taxon>
        <taxon>Pseudomonadati</taxon>
        <taxon>Pseudomonadota</taxon>
        <taxon>Alphaproteobacteria</taxon>
        <taxon>Hyphomicrobiales</taxon>
        <taxon>Methylobacteriaceae</taxon>
        <taxon>Microvirga</taxon>
    </lineage>
</organism>
<gene>
    <name evidence="2" type="ORF">BB934_16660</name>
</gene>
<dbReference type="AlphaFoldDB" id="A0A1B2EI47"/>
<protein>
    <submittedName>
        <fullName evidence="2">Uncharacterized protein</fullName>
    </submittedName>
</protein>
<feature type="transmembrane region" description="Helical" evidence="1">
    <location>
        <begin position="20"/>
        <end position="41"/>
    </location>
</feature>